<gene>
    <name evidence="4" type="ORF">AB205_0022980</name>
</gene>
<dbReference type="SMART" id="SM00365">
    <property type="entry name" value="LRR_SD22"/>
    <property type="match status" value="3"/>
</dbReference>
<keyword evidence="1" id="KW-0433">Leucine-rich repeat</keyword>
<dbReference type="PRINTS" id="PR00019">
    <property type="entry name" value="LEURICHRPT"/>
</dbReference>
<evidence type="ECO:0000256" key="1">
    <source>
        <dbReference type="ARBA" id="ARBA00022614"/>
    </source>
</evidence>
<dbReference type="AlphaFoldDB" id="A0A2G9R9F9"/>
<dbReference type="Gene3D" id="3.80.10.10">
    <property type="entry name" value="Ribonuclease Inhibitor"/>
    <property type="match status" value="5"/>
</dbReference>
<keyword evidence="2" id="KW-0677">Repeat</keyword>
<feature type="non-terminal residue" evidence="4">
    <location>
        <position position="1"/>
    </location>
</feature>
<proteinExistence type="predicted"/>
<dbReference type="SUPFAM" id="SSF52058">
    <property type="entry name" value="L domain-like"/>
    <property type="match status" value="2"/>
</dbReference>
<keyword evidence="3" id="KW-0812">Transmembrane</keyword>
<dbReference type="Proteomes" id="UP000228934">
    <property type="component" value="Unassembled WGS sequence"/>
</dbReference>
<dbReference type="OrthoDB" id="8195690at2759"/>
<reference evidence="5" key="1">
    <citation type="journal article" date="2017" name="Nat. Commun.">
        <title>The North American bullfrog draft genome provides insight into hormonal regulation of long noncoding RNA.</title>
        <authorList>
            <person name="Hammond S.A."/>
            <person name="Warren R.L."/>
            <person name="Vandervalk B.P."/>
            <person name="Kucuk E."/>
            <person name="Khan H."/>
            <person name="Gibb E.A."/>
            <person name="Pandoh P."/>
            <person name="Kirk H."/>
            <person name="Zhao Y."/>
            <person name="Jones M."/>
            <person name="Mungall A.J."/>
            <person name="Coope R."/>
            <person name="Pleasance S."/>
            <person name="Moore R.A."/>
            <person name="Holt R.A."/>
            <person name="Round J.M."/>
            <person name="Ohora S."/>
            <person name="Walle B.V."/>
            <person name="Veldhoen N."/>
            <person name="Helbing C.C."/>
            <person name="Birol I."/>
        </authorList>
    </citation>
    <scope>NUCLEOTIDE SEQUENCE [LARGE SCALE GENOMIC DNA]</scope>
</reference>
<dbReference type="EMBL" id="KV955405">
    <property type="protein sequence ID" value="PIO24507.1"/>
    <property type="molecule type" value="Genomic_DNA"/>
</dbReference>
<dbReference type="InterPro" id="IPR001611">
    <property type="entry name" value="Leu-rich_rpt"/>
</dbReference>
<evidence type="ECO:0000313" key="4">
    <source>
        <dbReference type="EMBL" id="PIO24507.1"/>
    </source>
</evidence>
<evidence type="ECO:0000313" key="5">
    <source>
        <dbReference type="Proteomes" id="UP000228934"/>
    </source>
</evidence>
<accession>A0A2G9R9F9</accession>
<dbReference type="Pfam" id="PF00560">
    <property type="entry name" value="LRR_1"/>
    <property type="match status" value="2"/>
</dbReference>
<dbReference type="PROSITE" id="PS51450">
    <property type="entry name" value="LRR"/>
    <property type="match status" value="5"/>
</dbReference>
<evidence type="ECO:0000256" key="3">
    <source>
        <dbReference type="SAM" id="Phobius"/>
    </source>
</evidence>
<organism evidence="4 5">
    <name type="scientific">Aquarana catesbeiana</name>
    <name type="common">American bullfrog</name>
    <name type="synonym">Rana catesbeiana</name>
    <dbReference type="NCBI Taxonomy" id="8400"/>
    <lineage>
        <taxon>Eukaryota</taxon>
        <taxon>Metazoa</taxon>
        <taxon>Chordata</taxon>
        <taxon>Craniata</taxon>
        <taxon>Vertebrata</taxon>
        <taxon>Euteleostomi</taxon>
        <taxon>Amphibia</taxon>
        <taxon>Batrachia</taxon>
        <taxon>Anura</taxon>
        <taxon>Neobatrachia</taxon>
        <taxon>Ranoidea</taxon>
        <taxon>Ranidae</taxon>
        <taxon>Aquarana</taxon>
    </lineage>
</organism>
<dbReference type="InterPro" id="IPR050333">
    <property type="entry name" value="SLRP"/>
</dbReference>
<name>A0A2G9R9F9_AQUCT</name>
<evidence type="ECO:0000256" key="2">
    <source>
        <dbReference type="ARBA" id="ARBA00022737"/>
    </source>
</evidence>
<dbReference type="Pfam" id="PF13855">
    <property type="entry name" value="LRR_8"/>
    <property type="match status" value="5"/>
</dbReference>
<feature type="transmembrane region" description="Helical" evidence="3">
    <location>
        <begin position="623"/>
        <end position="646"/>
    </location>
</feature>
<dbReference type="InterPro" id="IPR032675">
    <property type="entry name" value="LRR_dom_sf"/>
</dbReference>
<protein>
    <recommendedName>
        <fullName evidence="6">LRRCT domain-containing protein</fullName>
    </recommendedName>
</protein>
<keyword evidence="3" id="KW-0472">Membrane</keyword>
<keyword evidence="3" id="KW-1133">Transmembrane helix</keyword>
<keyword evidence="5" id="KW-1185">Reference proteome</keyword>
<dbReference type="PANTHER" id="PTHR45712">
    <property type="entry name" value="AGAP008170-PA"/>
    <property type="match status" value="1"/>
</dbReference>
<sequence length="656" mass="74267">PLSTVSSAELLALEIRSERVRSASKTAKMVASCQNKSLSQVPVELHLGIQYLNLSRNDLKNITNFPLSLYSSLEILDLSSNKISLIEPHTFTNMSRLKEINLSDNNLDRIDYSKSPGIGLLPNVQKLDLSGNSLYTDMTWYFLQNAPRLYYLSLVGNSIIMINPETFPGTPLLSEVDLRNNIIMDIEEGSFDHLVHLRKINLAMNSITCISRFNLRQLESLNLSKNSIQTFHTSDSEEEYHLKHVDLSDNKLVHFPILPTVNNLITLNLSMNLISFDENTSHVELAWLEEEESRNTTMVNLLQLTHLDLSYNNIKSIPEDFFSSMPMLKFLNLSQNCMEYFTFGHTVTLNFLEELDLSGNSLQNMSLAALSLPNLKTLHLQNNKLHFTESRTFQGLPNIAYINLQNNNVELCGLTREMPTQNMEKGQCISFFNISSLQHLNLRENMLQVIPERTFYGTSLTFLDVSGNLGLVIAKDALKGLENSLEVLHLEDNAIFHLNIDLPLLVQLRYLNLSGNHLTWLPTWKRNCQLETLDLSNNSFSNLKDSNIPVLENTLRILSLTGNPLSCCENSWIIHMVRKNTVTITALDATTCHNSNGQKEEIMLEQKSLENCEKDDVKNTNTVIILTVVLVSLVTVVGIGSLACYCRQKLNQQFKA</sequence>
<dbReference type="InterPro" id="IPR003591">
    <property type="entry name" value="Leu-rich_rpt_typical-subtyp"/>
</dbReference>
<evidence type="ECO:0008006" key="6">
    <source>
        <dbReference type="Google" id="ProtNLM"/>
    </source>
</evidence>
<dbReference type="PANTHER" id="PTHR45712:SF22">
    <property type="entry name" value="INSULIN-LIKE GROWTH FACTOR-BINDING PROTEIN COMPLEX ACID LABILE SUBUNIT"/>
    <property type="match status" value="1"/>
</dbReference>
<dbReference type="SMART" id="SM00369">
    <property type="entry name" value="LRR_TYP"/>
    <property type="match status" value="9"/>
</dbReference>